<evidence type="ECO:0000259" key="7">
    <source>
        <dbReference type="PROSITE" id="PS51742"/>
    </source>
</evidence>
<dbReference type="InterPro" id="IPR014476">
    <property type="entry name" value="AHL15-29"/>
</dbReference>
<dbReference type="FunFam" id="3.30.1330.80:FF:000002">
    <property type="entry name" value="AT-hook motif nuclear-localized protein"/>
    <property type="match status" value="1"/>
</dbReference>
<feature type="compositionally biased region" description="Gly residues" evidence="6">
    <location>
        <begin position="79"/>
        <end position="89"/>
    </location>
</feature>
<dbReference type="EMBL" id="CP136894">
    <property type="protein sequence ID" value="WOL06943.1"/>
    <property type="molecule type" value="Genomic_DNA"/>
</dbReference>
<dbReference type="GO" id="GO:0005634">
    <property type="term" value="C:nucleus"/>
    <property type="evidence" value="ECO:0007669"/>
    <property type="project" value="UniProtKB-SubCell"/>
</dbReference>
<dbReference type="SUPFAM" id="SSF117856">
    <property type="entry name" value="AF0104/ALDC/Ptd012-like"/>
    <property type="match status" value="1"/>
</dbReference>
<keyword evidence="5" id="KW-0539">Nucleus</keyword>
<dbReference type="PROSITE" id="PS51742">
    <property type="entry name" value="PPC"/>
    <property type="match status" value="1"/>
</dbReference>
<keyword evidence="2" id="KW-0805">Transcription regulation</keyword>
<gene>
    <name evidence="8" type="ORF">Cni_G15678</name>
</gene>
<feature type="compositionally biased region" description="Low complexity" evidence="6">
    <location>
        <begin position="50"/>
        <end position="59"/>
    </location>
</feature>
<evidence type="ECO:0000256" key="2">
    <source>
        <dbReference type="ARBA" id="ARBA00023015"/>
    </source>
</evidence>
<dbReference type="PANTHER" id="PTHR31100">
    <property type="entry name" value="AT-HOOK MOTIF NUCLEAR-LOCALIZED PROTEIN 15"/>
    <property type="match status" value="1"/>
</dbReference>
<feature type="domain" description="PPC" evidence="7">
    <location>
        <begin position="115"/>
        <end position="249"/>
    </location>
</feature>
<dbReference type="Pfam" id="PF03479">
    <property type="entry name" value="PCC"/>
    <property type="match status" value="1"/>
</dbReference>
<dbReference type="CDD" id="cd11378">
    <property type="entry name" value="DUF296"/>
    <property type="match status" value="1"/>
</dbReference>
<dbReference type="GO" id="GO:0003700">
    <property type="term" value="F:DNA-binding transcription factor activity"/>
    <property type="evidence" value="ECO:0007669"/>
    <property type="project" value="TreeGrafter"/>
</dbReference>
<protein>
    <recommendedName>
        <fullName evidence="7">PPC domain-containing protein</fullName>
    </recommendedName>
</protein>
<comment type="subcellular location">
    <subcellularLocation>
        <location evidence="1">Nucleus</location>
    </subcellularLocation>
</comment>
<evidence type="ECO:0000256" key="3">
    <source>
        <dbReference type="ARBA" id="ARBA00023125"/>
    </source>
</evidence>
<reference evidence="8 9" key="1">
    <citation type="submission" date="2023-10" db="EMBL/GenBank/DDBJ databases">
        <title>Chromosome-scale genome assembly provides insights into flower coloration mechanisms of Canna indica.</title>
        <authorList>
            <person name="Li C."/>
        </authorList>
    </citation>
    <scope>NUCLEOTIDE SEQUENCE [LARGE SCALE GENOMIC DNA]</scope>
    <source>
        <tissue evidence="8">Flower</tissue>
    </source>
</reference>
<dbReference type="Gene3D" id="3.30.1330.80">
    <property type="entry name" value="Hypothetical protein, similar to alpha- acetolactate decarboxylase, domain 2"/>
    <property type="match status" value="1"/>
</dbReference>
<dbReference type="GO" id="GO:0003680">
    <property type="term" value="F:minor groove of adenine-thymine-rich DNA binding"/>
    <property type="evidence" value="ECO:0007669"/>
    <property type="project" value="InterPro"/>
</dbReference>
<feature type="region of interest" description="Disordered" evidence="6">
    <location>
        <begin position="253"/>
        <end position="272"/>
    </location>
</feature>
<dbReference type="Proteomes" id="UP001327560">
    <property type="component" value="Chromosome 5"/>
</dbReference>
<dbReference type="InterPro" id="IPR005175">
    <property type="entry name" value="PPC_dom"/>
</dbReference>
<evidence type="ECO:0000256" key="5">
    <source>
        <dbReference type="ARBA" id="ARBA00023242"/>
    </source>
</evidence>
<dbReference type="PANTHER" id="PTHR31100:SF14">
    <property type="entry name" value="AT-HOOK MOTIF NUCLEAR-LOCALIZED PROTEIN 15"/>
    <property type="match status" value="1"/>
</dbReference>
<accession>A0AAQ3QF54</accession>
<keyword evidence="4" id="KW-0804">Transcription</keyword>
<evidence type="ECO:0000256" key="1">
    <source>
        <dbReference type="ARBA" id="ARBA00004123"/>
    </source>
</evidence>
<keyword evidence="3" id="KW-0238">DNA-binding</keyword>
<evidence type="ECO:0000256" key="6">
    <source>
        <dbReference type="SAM" id="MobiDB-lite"/>
    </source>
</evidence>
<proteinExistence type="predicted"/>
<feature type="region of interest" description="Disordered" evidence="6">
    <location>
        <begin position="43"/>
        <end position="108"/>
    </location>
</feature>
<keyword evidence="9" id="KW-1185">Reference proteome</keyword>
<organism evidence="8 9">
    <name type="scientific">Canna indica</name>
    <name type="common">Indian-shot</name>
    <dbReference type="NCBI Taxonomy" id="4628"/>
    <lineage>
        <taxon>Eukaryota</taxon>
        <taxon>Viridiplantae</taxon>
        <taxon>Streptophyta</taxon>
        <taxon>Embryophyta</taxon>
        <taxon>Tracheophyta</taxon>
        <taxon>Spermatophyta</taxon>
        <taxon>Magnoliopsida</taxon>
        <taxon>Liliopsida</taxon>
        <taxon>Zingiberales</taxon>
        <taxon>Cannaceae</taxon>
        <taxon>Canna</taxon>
    </lineage>
</organism>
<evidence type="ECO:0000313" key="8">
    <source>
        <dbReference type="EMBL" id="WOL06943.1"/>
    </source>
</evidence>
<sequence>MTSVTIRELANRWWAGNAAMGGVDTTFASAPSLHLSNPHLSLRHDQLDHSNSSGSNNNRNSDEDANGDVNSLDIAEAGSRGGGGGGGGSLRRPRGRPPGSKNRPKPPVVIARESTHALRSNVFEIASGADIVDAVSAFARRRHRGVTVLSASGAVTNVRLRQPMGGVVALPGRFEILSLSGAFLPAPALQGANGLTLYMAGAQGQVVGGSVVGELVASGPVMMIAATFANAAYERLPLPEDEEQEAVAAPLGTEQSAGGNGDGGFPGSDQSSMSLFGLSTNLLLHNDQQDGLFGAWSSSAGHRPPPSTY</sequence>
<evidence type="ECO:0000256" key="4">
    <source>
        <dbReference type="ARBA" id="ARBA00023163"/>
    </source>
</evidence>
<evidence type="ECO:0000313" key="9">
    <source>
        <dbReference type="Proteomes" id="UP001327560"/>
    </source>
</evidence>
<name>A0AAQ3QF54_9LILI</name>
<dbReference type="AlphaFoldDB" id="A0AAQ3QF54"/>